<evidence type="ECO:0000313" key="4">
    <source>
        <dbReference type="EMBL" id="KAF4352979.1"/>
    </source>
</evidence>
<dbReference type="InterPro" id="IPR006553">
    <property type="entry name" value="Leu-rich_rpt_Cys-con_subtyp"/>
</dbReference>
<evidence type="ECO:0000259" key="2">
    <source>
        <dbReference type="PROSITE" id="PS50181"/>
    </source>
</evidence>
<dbReference type="Proteomes" id="UP000525078">
    <property type="component" value="Unassembled WGS sequence"/>
</dbReference>
<feature type="compositionally biased region" description="Gly residues" evidence="1">
    <location>
        <begin position="106"/>
        <end position="118"/>
    </location>
</feature>
<dbReference type="EMBL" id="JAATIP010000301">
    <property type="protein sequence ID" value="KAF4352979.1"/>
    <property type="molecule type" value="Genomic_DNA"/>
</dbReference>
<organism evidence="4 6">
    <name type="scientific">Cannabis sativa</name>
    <name type="common">Hemp</name>
    <name type="synonym">Marijuana</name>
    <dbReference type="NCBI Taxonomy" id="3483"/>
    <lineage>
        <taxon>Eukaryota</taxon>
        <taxon>Viridiplantae</taxon>
        <taxon>Streptophyta</taxon>
        <taxon>Embryophyta</taxon>
        <taxon>Tracheophyta</taxon>
        <taxon>Spermatophyta</taxon>
        <taxon>Magnoliopsida</taxon>
        <taxon>eudicotyledons</taxon>
        <taxon>Gunneridae</taxon>
        <taxon>Pentapetalae</taxon>
        <taxon>rosids</taxon>
        <taxon>fabids</taxon>
        <taxon>Rosales</taxon>
        <taxon>Cannabaceae</taxon>
        <taxon>Cannabis</taxon>
    </lineage>
</organism>
<dbReference type="SMART" id="SM00357">
    <property type="entry name" value="CSP"/>
    <property type="match status" value="2"/>
</dbReference>
<dbReference type="SUPFAM" id="SSF52047">
    <property type="entry name" value="RNI-like"/>
    <property type="match status" value="2"/>
</dbReference>
<dbReference type="SUPFAM" id="SSF50249">
    <property type="entry name" value="Nucleic acid-binding proteins"/>
    <property type="match status" value="2"/>
</dbReference>
<evidence type="ECO:0000313" key="7">
    <source>
        <dbReference type="Proteomes" id="UP000583929"/>
    </source>
</evidence>
<dbReference type="Gene3D" id="1.20.1280.50">
    <property type="match status" value="2"/>
</dbReference>
<dbReference type="Gene3D" id="3.80.10.10">
    <property type="entry name" value="Ribonuclease Inhibitor"/>
    <property type="match status" value="4"/>
</dbReference>
<dbReference type="Pfam" id="PF00313">
    <property type="entry name" value="CSD"/>
    <property type="match status" value="2"/>
</dbReference>
<dbReference type="InterPro" id="IPR012340">
    <property type="entry name" value="NA-bd_OB-fold"/>
</dbReference>
<dbReference type="InterPro" id="IPR011129">
    <property type="entry name" value="CSD"/>
</dbReference>
<name>A0A7J6E5Q1_CANSA</name>
<reference evidence="6 7" key="1">
    <citation type="journal article" date="2020" name="bioRxiv">
        <title>Sequence and annotation of 42 cannabis genomes reveals extensive copy number variation in cannabinoid synthesis and pathogen resistance genes.</title>
        <authorList>
            <person name="Mckernan K.J."/>
            <person name="Helbert Y."/>
            <person name="Kane L.T."/>
            <person name="Ebling H."/>
            <person name="Zhang L."/>
            <person name="Liu B."/>
            <person name="Eaton Z."/>
            <person name="Mclaughlin S."/>
            <person name="Kingan S."/>
            <person name="Baybayan P."/>
            <person name="Concepcion G."/>
            <person name="Jordan M."/>
            <person name="Riva A."/>
            <person name="Barbazuk W."/>
            <person name="Harkins T."/>
        </authorList>
    </citation>
    <scope>NUCLEOTIDE SEQUENCE [LARGE SCALE GENOMIC DNA]</scope>
    <source>
        <strain evidence="6 7">cv. Jamaican Lion 4</strain>
        <strain evidence="5">Father</strain>
        <strain evidence="4">Mother</strain>
        <tissue evidence="4">Leaf</tissue>
    </source>
</reference>
<feature type="domain" description="F-box" evidence="2">
    <location>
        <begin position="223"/>
        <end position="270"/>
    </location>
</feature>
<dbReference type="PANTHER" id="PTHR38926:SF2">
    <property type="entry name" value="F-BOX_LRR-REPEAT PROTEIN 21-RELATED"/>
    <property type="match status" value="1"/>
</dbReference>
<sequence>MANNNERLLGTVKWFDSQKGYGFIIPSNGGQDLFLHRSGIRSRRPDGRGGGFRTLAHGETVEFLIRPHKKNRTKAVDVTGPNQGPLQGRPARGGGDRGGRRSRGRYGQGGRGRGGGGYRGGYGEGSSGGCIHCGDVDCMALDWFQRCYGGRGGGGGGFRGGYVSGRMARDLFERSSGYGGGRYGGRGNCFNNGLNNGGRSKRSNRREMAASSSSTKPTPPGEIRNWLDLPRDVTASILSRLGAIEIMTSAQMVCKMWLDICKDPLMWRTIDMRNLGDPGYGLDFIKMCSNVIDRSCGQLVDLNIEYFGTDGLLLHAVTSSKLIKRLRFACCYDVSDEGLIEAIENLPLLEELDLTLCSLSETFIEALGRCCPQFKTLKLNHQAYKYPDMDSDEENEFNAYEIEIGKNLPGLRHLQLIGSSMTNMGLQAILDGCRNLESLDLRRCLNIDLKGNLGKRCGEQIKLVKLPHDSLKGYGFIADPYMADPNVFFGREDFDFPGGANSAWLFRDYFGYGYSSEELDYDDFTRINYYEELELDDIFNDDDDGTVKWFDPRKGYGFIIPSNGAQELFLHRSGIRSRCPDGRGGGFRTLAHGETVEFLIRPDKKNRTKAVDVTGPNQRPLQGLPPPGGRGRARGGGGSSGGNFGGVCFHCGDVDCMALDWFQRCYGGYGSSYMTRDWLERGSGYSGGRYGGRGNCFNNGGRRKRGNHLASSSSSSSSKLTPSGEVRNWLDLPRDVMASILSRLGVIEIMMSAQMVCKVWFDICKDPHMWRTIDMQNIGDPDLGLDLRSICRKVINRSCGQLVDLNIGYFGTDELLRHAVASSKQIKRLRLACCYDVSDEGLIEAIERLPLLEELDLTLCSFSETFIEPLGHCCPHFKTLKLNHHAHKYPGMDPDEENVFNAFEIEIGKNLPGLRHLQLMGSVMTNMGLQAILDGCRNLESLDLRQCLNIDLKGNLGKRCAEQIKLVKLPHDSLKDIQVRNWTMMILQGLVTMKT</sequence>
<feature type="region of interest" description="Disordered" evidence="1">
    <location>
        <begin position="194"/>
        <end position="224"/>
    </location>
</feature>
<evidence type="ECO:0000313" key="6">
    <source>
        <dbReference type="Proteomes" id="UP000525078"/>
    </source>
</evidence>
<dbReference type="CDD" id="cd04458">
    <property type="entry name" value="CSP_CDS"/>
    <property type="match status" value="2"/>
</dbReference>
<dbReference type="PANTHER" id="PTHR38926">
    <property type="entry name" value="F-BOX DOMAIN CONTAINING PROTEIN, EXPRESSED"/>
    <property type="match status" value="1"/>
</dbReference>
<dbReference type="Proteomes" id="UP000583929">
    <property type="component" value="Unassembled WGS sequence"/>
</dbReference>
<feature type="domain" description="CSD" evidence="3">
    <location>
        <begin position="542"/>
        <end position="615"/>
    </location>
</feature>
<evidence type="ECO:0000259" key="3">
    <source>
        <dbReference type="PROSITE" id="PS51857"/>
    </source>
</evidence>
<comment type="caution">
    <text evidence="4">The sequence shown here is derived from an EMBL/GenBank/DDBJ whole genome shotgun (WGS) entry which is preliminary data.</text>
</comment>
<feature type="region of interest" description="Disordered" evidence="1">
    <location>
        <begin position="72"/>
        <end position="118"/>
    </location>
</feature>
<feature type="domain" description="CSD" evidence="3">
    <location>
        <begin position="7"/>
        <end position="80"/>
    </location>
</feature>
<dbReference type="InterPro" id="IPR001810">
    <property type="entry name" value="F-box_dom"/>
</dbReference>
<dbReference type="PROSITE" id="PS51857">
    <property type="entry name" value="CSD_2"/>
    <property type="match status" value="2"/>
</dbReference>
<feature type="domain" description="F-box" evidence="2">
    <location>
        <begin position="726"/>
        <end position="773"/>
    </location>
</feature>
<feature type="region of interest" description="Disordered" evidence="1">
    <location>
        <begin position="704"/>
        <end position="723"/>
    </location>
</feature>
<protein>
    <submittedName>
        <fullName evidence="4">Uncharacterized protein</fullName>
    </submittedName>
</protein>
<dbReference type="PROSITE" id="PS50181">
    <property type="entry name" value="FBOX"/>
    <property type="match status" value="2"/>
</dbReference>
<dbReference type="GO" id="GO:0003676">
    <property type="term" value="F:nucleic acid binding"/>
    <property type="evidence" value="ECO:0007669"/>
    <property type="project" value="InterPro"/>
</dbReference>
<dbReference type="SMART" id="SM00256">
    <property type="entry name" value="FBOX"/>
    <property type="match status" value="2"/>
</dbReference>
<evidence type="ECO:0000256" key="1">
    <source>
        <dbReference type="SAM" id="MobiDB-lite"/>
    </source>
</evidence>
<proteinExistence type="predicted"/>
<dbReference type="InterPro" id="IPR019844">
    <property type="entry name" value="CSD_CS"/>
</dbReference>
<accession>A0A7J6E5Q1</accession>
<dbReference type="PROSITE" id="PS00352">
    <property type="entry name" value="CSD_1"/>
    <property type="match status" value="2"/>
</dbReference>
<dbReference type="AlphaFoldDB" id="A0A7J6E5Q1"/>
<keyword evidence="7" id="KW-1185">Reference proteome</keyword>
<feature type="region of interest" description="Disordered" evidence="1">
    <location>
        <begin position="607"/>
        <end position="637"/>
    </location>
</feature>
<gene>
    <name evidence="4" type="ORF">F8388_008400</name>
    <name evidence="5" type="ORF">G4B88_020676</name>
</gene>
<dbReference type="InterPro" id="IPR002059">
    <property type="entry name" value="CSP_DNA-bd"/>
</dbReference>
<dbReference type="PRINTS" id="PR00050">
    <property type="entry name" value="COLDSHOCK"/>
</dbReference>
<dbReference type="Pfam" id="PF12937">
    <property type="entry name" value="F-box-like"/>
    <property type="match status" value="2"/>
</dbReference>
<dbReference type="SMART" id="SM00367">
    <property type="entry name" value="LRR_CC"/>
    <property type="match status" value="8"/>
</dbReference>
<dbReference type="InterPro" id="IPR032675">
    <property type="entry name" value="LRR_dom_sf"/>
</dbReference>
<evidence type="ECO:0000313" key="5">
    <source>
        <dbReference type="EMBL" id="KAF4396039.1"/>
    </source>
</evidence>
<dbReference type="Gene3D" id="2.40.50.140">
    <property type="entry name" value="Nucleic acid-binding proteins"/>
    <property type="match status" value="2"/>
</dbReference>
<dbReference type="CDD" id="cd22164">
    <property type="entry name" value="F-box_AtSKIP19-like"/>
    <property type="match status" value="2"/>
</dbReference>
<dbReference type="EMBL" id="JAATIQ010000037">
    <property type="protein sequence ID" value="KAF4396039.1"/>
    <property type="molecule type" value="Genomic_DNA"/>
</dbReference>